<dbReference type="GO" id="GO:0016020">
    <property type="term" value="C:membrane"/>
    <property type="evidence" value="ECO:0007669"/>
    <property type="project" value="UniProtKB-SubCell"/>
</dbReference>
<dbReference type="InterPro" id="IPR044644">
    <property type="entry name" value="DinF-like"/>
</dbReference>
<feature type="transmembrane region" description="Helical" evidence="6">
    <location>
        <begin position="150"/>
        <end position="169"/>
    </location>
</feature>
<dbReference type="GeneID" id="5001417"/>
<name>A4RVL2_OSTLU</name>
<keyword evidence="5 6" id="KW-0472">Membrane</keyword>
<gene>
    <name evidence="7" type="ORF">OSTLU_31014</name>
</gene>
<proteinExistence type="inferred from homology"/>
<dbReference type="RefSeq" id="XP_001417438.1">
    <property type="nucleotide sequence ID" value="XM_001417401.1"/>
</dbReference>
<evidence type="ECO:0000256" key="2">
    <source>
        <dbReference type="ARBA" id="ARBA00010199"/>
    </source>
</evidence>
<keyword evidence="4 6" id="KW-1133">Transmembrane helix</keyword>
<evidence type="ECO:0000256" key="4">
    <source>
        <dbReference type="ARBA" id="ARBA00022989"/>
    </source>
</evidence>
<dbReference type="CDD" id="cd13136">
    <property type="entry name" value="MATE_DinF_like"/>
    <property type="match status" value="1"/>
</dbReference>
<evidence type="ECO:0000256" key="6">
    <source>
        <dbReference type="RuleBase" id="RU004914"/>
    </source>
</evidence>
<dbReference type="InterPro" id="IPR002528">
    <property type="entry name" value="MATE_fam"/>
</dbReference>
<evidence type="ECO:0000256" key="3">
    <source>
        <dbReference type="ARBA" id="ARBA00022692"/>
    </source>
</evidence>
<dbReference type="PANTHER" id="PTHR42893:SF46">
    <property type="entry name" value="PROTEIN DETOXIFICATION 44, CHLOROPLASTIC"/>
    <property type="match status" value="1"/>
</dbReference>
<dbReference type="GO" id="GO:0015297">
    <property type="term" value="F:antiporter activity"/>
    <property type="evidence" value="ECO:0007669"/>
    <property type="project" value="InterPro"/>
</dbReference>
<feature type="transmembrane region" description="Helical" evidence="6">
    <location>
        <begin position="398"/>
        <end position="417"/>
    </location>
</feature>
<organism evidence="7 8">
    <name type="scientific">Ostreococcus lucimarinus (strain CCE9901)</name>
    <dbReference type="NCBI Taxonomy" id="436017"/>
    <lineage>
        <taxon>Eukaryota</taxon>
        <taxon>Viridiplantae</taxon>
        <taxon>Chlorophyta</taxon>
        <taxon>Mamiellophyceae</taxon>
        <taxon>Mamiellales</taxon>
        <taxon>Bathycoccaceae</taxon>
        <taxon>Ostreococcus</taxon>
    </lineage>
</organism>
<reference evidence="7 8" key="1">
    <citation type="journal article" date="2007" name="Proc. Natl. Acad. Sci. U.S.A.">
        <title>The tiny eukaryote Ostreococcus provides genomic insights into the paradox of plankton speciation.</title>
        <authorList>
            <person name="Palenik B."/>
            <person name="Grimwood J."/>
            <person name="Aerts A."/>
            <person name="Rouze P."/>
            <person name="Salamov A."/>
            <person name="Putnam N."/>
            <person name="Dupont C."/>
            <person name="Jorgensen R."/>
            <person name="Derelle E."/>
            <person name="Rombauts S."/>
            <person name="Zhou K."/>
            <person name="Otillar R."/>
            <person name="Merchant S.S."/>
            <person name="Podell S."/>
            <person name="Gaasterland T."/>
            <person name="Napoli C."/>
            <person name="Gendler K."/>
            <person name="Manuell A."/>
            <person name="Tai V."/>
            <person name="Vallon O."/>
            <person name="Piganeau G."/>
            <person name="Jancek S."/>
            <person name="Heijde M."/>
            <person name="Jabbari K."/>
            <person name="Bowler C."/>
            <person name="Lohr M."/>
            <person name="Robbens S."/>
            <person name="Werner G."/>
            <person name="Dubchak I."/>
            <person name="Pazour G.J."/>
            <person name="Ren Q."/>
            <person name="Paulsen I."/>
            <person name="Delwiche C."/>
            <person name="Schmutz J."/>
            <person name="Rokhsar D."/>
            <person name="Van de Peer Y."/>
            <person name="Moreau H."/>
            <person name="Grigoriev I.V."/>
        </authorList>
    </citation>
    <scope>NUCLEOTIDE SEQUENCE [LARGE SCALE GENOMIC DNA]</scope>
    <source>
        <strain evidence="7 8">CCE9901</strain>
    </source>
</reference>
<dbReference type="eggNOG" id="KOG1347">
    <property type="taxonomic scope" value="Eukaryota"/>
</dbReference>
<evidence type="ECO:0000256" key="1">
    <source>
        <dbReference type="ARBA" id="ARBA00004141"/>
    </source>
</evidence>
<dbReference type="GO" id="GO:0042910">
    <property type="term" value="F:xenobiotic transmembrane transporter activity"/>
    <property type="evidence" value="ECO:0007669"/>
    <property type="project" value="InterPro"/>
</dbReference>
<comment type="subcellular location">
    <subcellularLocation>
        <location evidence="1">Membrane</location>
        <topology evidence="1">Multi-pass membrane protein</topology>
    </subcellularLocation>
</comment>
<feature type="transmembrane region" description="Helical" evidence="6">
    <location>
        <begin position="271"/>
        <end position="292"/>
    </location>
</feature>
<dbReference type="Proteomes" id="UP000001568">
    <property type="component" value="Chromosome 4"/>
</dbReference>
<comment type="similarity">
    <text evidence="2 6">Belongs to the multi antimicrobial extrusion (MATE) (TC 2.A.66.1) family.</text>
</comment>
<feature type="transmembrane region" description="Helical" evidence="6">
    <location>
        <begin position="244"/>
        <end position="265"/>
    </location>
</feature>
<comment type="caution">
    <text evidence="6">Lacks conserved residue(s) required for the propagation of feature annotation.</text>
</comment>
<dbReference type="Gramene" id="ABO95731">
    <property type="protein sequence ID" value="ABO95731"/>
    <property type="gene ID" value="OSTLU_31014"/>
</dbReference>
<dbReference type="HOGENOM" id="CLU_012893_16_3_1"/>
<accession>A4RVL2</accession>
<keyword evidence="8" id="KW-1185">Reference proteome</keyword>
<dbReference type="AlphaFoldDB" id="A4RVL2"/>
<dbReference type="KEGG" id="olu:OSTLU_31014"/>
<dbReference type="Pfam" id="PF01554">
    <property type="entry name" value="MatE"/>
    <property type="match status" value="2"/>
</dbReference>
<dbReference type="NCBIfam" id="TIGR00797">
    <property type="entry name" value="matE"/>
    <property type="match status" value="1"/>
</dbReference>
<dbReference type="EMBL" id="CP000584">
    <property type="protein sequence ID" value="ABO95731.1"/>
    <property type="molecule type" value="Genomic_DNA"/>
</dbReference>
<dbReference type="PANTHER" id="PTHR42893">
    <property type="entry name" value="PROTEIN DETOXIFICATION 44, CHLOROPLASTIC-RELATED"/>
    <property type="match status" value="1"/>
</dbReference>
<evidence type="ECO:0000256" key="5">
    <source>
        <dbReference type="ARBA" id="ARBA00023136"/>
    </source>
</evidence>
<protein>
    <recommendedName>
        <fullName evidence="6">Protein DETOXIFICATION</fullName>
    </recommendedName>
    <alternativeName>
        <fullName evidence="6">Multidrug and toxic compound extrusion protein</fullName>
    </alternativeName>
</protein>
<dbReference type="OMA" id="MDWVREQ"/>
<keyword evidence="3 6" id="KW-0812">Transmembrane</keyword>
<feature type="transmembrane region" description="Helical" evidence="6">
    <location>
        <begin position="216"/>
        <end position="237"/>
    </location>
</feature>
<evidence type="ECO:0000313" key="7">
    <source>
        <dbReference type="EMBL" id="ABO95731.1"/>
    </source>
</evidence>
<sequence>MPTARPRATDDATARDARTRARRTILGVDRATGEAIPDWDECAEWRARAPPSAETLELLDASIFALALPGVAELLLDPVMGAVDTAFIGRLTGDGAAEALGGLAVSTTCFTFCFKLFNFLAVVTGPLVAAKISASGGRDSAEGRRAAKKTVGSAMALALALGFATMGIMEVFTDDLLAFCGASHEALLNPSEDLLPDADVPTIKGMLEYGEDYLRIRAASLPACLIVMVGVGAFRGLLDTRTPLYVAVVTEIFHLGLDPFLIYGIGPFPAFDVAGAATATTVAEWVGAIWFWKLMMDEEILDFQSVFRLPDESNDDLGTLVSGSTSQLARTVLLQTVLVRATSTAAMLGAAGAHQVCLQAWWVTLFGLDSVAVSAQALVAASLGKNDVPGARIAADRALSWGVGAGVLVGVVVFLSADQLPYIFTNDAEIAAQAATPIRILSLLQPLNSAVFVGDGVFQGSADFDFLAKAMAISAGGGILALTAAGQMEGASLTSVWLGMATLMFGRAATLGWRYFKDDESPLYVTPFECAVYYDDLPSVDVDFVDVDAKVSKDETTKPR</sequence>
<evidence type="ECO:0000313" key="8">
    <source>
        <dbReference type="Proteomes" id="UP000001568"/>
    </source>
</evidence>
<dbReference type="OrthoDB" id="2126698at2759"/>